<feature type="domain" description="FAD-binding PCMH-type" evidence="2">
    <location>
        <begin position="1"/>
        <end position="222"/>
    </location>
</feature>
<dbReference type="RefSeq" id="WP_344511309.1">
    <property type="nucleotide sequence ID" value="NZ_BAAATU010000019.1"/>
</dbReference>
<dbReference type="PANTHER" id="PTHR42659">
    <property type="entry name" value="XANTHINE DEHYDROGENASE SUBUNIT C-RELATED"/>
    <property type="match status" value="1"/>
</dbReference>
<proteinExistence type="predicted"/>
<name>A0ABW1GLS7_9ACTN</name>
<dbReference type="InterPro" id="IPR016166">
    <property type="entry name" value="FAD-bd_PCMH"/>
</dbReference>
<dbReference type="SMART" id="SM01092">
    <property type="entry name" value="CO_deh_flav_C"/>
    <property type="match status" value="1"/>
</dbReference>
<keyword evidence="1" id="KW-0560">Oxidoreductase</keyword>
<dbReference type="Pfam" id="PF03450">
    <property type="entry name" value="CO_deh_flav_C"/>
    <property type="match status" value="1"/>
</dbReference>
<dbReference type="InterPro" id="IPR016167">
    <property type="entry name" value="FAD-bd_PCMH_sub1"/>
</dbReference>
<dbReference type="Gene3D" id="3.30.390.50">
    <property type="entry name" value="CO dehydrogenase flavoprotein, C-terminal domain"/>
    <property type="match status" value="1"/>
</dbReference>
<evidence type="ECO:0000256" key="1">
    <source>
        <dbReference type="ARBA" id="ARBA00023002"/>
    </source>
</evidence>
<dbReference type="PANTHER" id="PTHR42659:SF1">
    <property type="entry name" value="OXIDOREDUCTASE"/>
    <property type="match status" value="1"/>
</dbReference>
<dbReference type="InterPro" id="IPR002346">
    <property type="entry name" value="Mopterin_DH_FAD-bd"/>
</dbReference>
<dbReference type="SUPFAM" id="SSF55447">
    <property type="entry name" value="CO dehydrogenase flavoprotein C-terminal domain-like"/>
    <property type="match status" value="1"/>
</dbReference>
<evidence type="ECO:0000313" key="4">
    <source>
        <dbReference type="Proteomes" id="UP001596200"/>
    </source>
</evidence>
<accession>A0ABW1GLS7</accession>
<sequence>MKPFAYLRARSADEAVQQSAARPGAVFLGGGTNLVDLMKLGVETPELLIDISRLPLDHVADTADGGLRIGATVRNSDLAAHPGVRTRYPALSQALLSGASGQLRNTATTGGNLLQRTRCPYFQDTSKPCNKRAPGTGCPARDSDQRDLAVLGHSAQCVATHPSDLAVALSALDATVHLYGPDGARTVPATGFHRLPGDTPDRDTEIRPDELITEVVLPPRPDGAASLYRKARDRASFAFALASVAAVLSVRGGRIDHAALAFGGLAHRPWRAHAAEELLRGAPATAEIFARAVDAELAAARPLRDNAFKVGLARNLAVDALAELAADSRPRQRRPLP</sequence>
<dbReference type="InterPro" id="IPR016169">
    <property type="entry name" value="FAD-bd_PCMH_sub2"/>
</dbReference>
<evidence type="ECO:0000313" key="3">
    <source>
        <dbReference type="EMBL" id="MFC5915228.1"/>
    </source>
</evidence>
<dbReference type="InterPro" id="IPR051312">
    <property type="entry name" value="Diverse_Substr_Oxidored"/>
</dbReference>
<dbReference type="Gene3D" id="3.30.465.10">
    <property type="match status" value="2"/>
</dbReference>
<dbReference type="InterPro" id="IPR036318">
    <property type="entry name" value="FAD-bd_PCMH-like_sf"/>
</dbReference>
<dbReference type="InterPro" id="IPR036683">
    <property type="entry name" value="CO_DH_flav_C_dom_sf"/>
</dbReference>
<dbReference type="Gene3D" id="3.30.43.10">
    <property type="entry name" value="Uridine Diphospho-n-acetylenolpyruvylglucosamine Reductase, domain 2"/>
    <property type="match status" value="1"/>
</dbReference>
<protein>
    <submittedName>
        <fullName evidence="3">Xanthine dehydrogenase family protein subunit M</fullName>
    </submittedName>
</protein>
<gene>
    <name evidence="3" type="ORF">ACFP1B_17640</name>
</gene>
<dbReference type="Pfam" id="PF00941">
    <property type="entry name" value="FAD_binding_5"/>
    <property type="match status" value="1"/>
</dbReference>
<organism evidence="3 4">
    <name type="scientific">Streptomyces pulveraceus</name>
    <dbReference type="NCBI Taxonomy" id="68258"/>
    <lineage>
        <taxon>Bacteria</taxon>
        <taxon>Bacillati</taxon>
        <taxon>Actinomycetota</taxon>
        <taxon>Actinomycetes</taxon>
        <taxon>Kitasatosporales</taxon>
        <taxon>Streptomycetaceae</taxon>
        <taxon>Streptomyces</taxon>
    </lineage>
</organism>
<keyword evidence="4" id="KW-1185">Reference proteome</keyword>
<dbReference type="SUPFAM" id="SSF56176">
    <property type="entry name" value="FAD-binding/transporter-associated domain-like"/>
    <property type="match status" value="1"/>
</dbReference>
<dbReference type="EMBL" id="JBHSPU010000016">
    <property type="protein sequence ID" value="MFC5915228.1"/>
    <property type="molecule type" value="Genomic_DNA"/>
</dbReference>
<dbReference type="PROSITE" id="PS51387">
    <property type="entry name" value="FAD_PCMH"/>
    <property type="match status" value="1"/>
</dbReference>
<dbReference type="Proteomes" id="UP001596200">
    <property type="component" value="Unassembled WGS sequence"/>
</dbReference>
<reference evidence="4" key="1">
    <citation type="journal article" date="2019" name="Int. J. Syst. Evol. Microbiol.">
        <title>The Global Catalogue of Microorganisms (GCM) 10K type strain sequencing project: providing services to taxonomists for standard genome sequencing and annotation.</title>
        <authorList>
            <consortium name="The Broad Institute Genomics Platform"/>
            <consortium name="The Broad Institute Genome Sequencing Center for Infectious Disease"/>
            <person name="Wu L."/>
            <person name="Ma J."/>
        </authorList>
    </citation>
    <scope>NUCLEOTIDE SEQUENCE [LARGE SCALE GENOMIC DNA]</scope>
    <source>
        <strain evidence="4">JCM 4147</strain>
    </source>
</reference>
<dbReference type="InterPro" id="IPR005107">
    <property type="entry name" value="CO_DH_flav_C"/>
</dbReference>
<comment type="caution">
    <text evidence="3">The sequence shown here is derived from an EMBL/GenBank/DDBJ whole genome shotgun (WGS) entry which is preliminary data.</text>
</comment>
<evidence type="ECO:0000259" key="2">
    <source>
        <dbReference type="PROSITE" id="PS51387"/>
    </source>
</evidence>